<dbReference type="EC" id="2.1.1.79" evidence="1"/>
<dbReference type="EMBL" id="CQQC01000167">
    <property type="protein sequence ID" value="CNU49328.1"/>
    <property type="molecule type" value="Genomic_DNA"/>
</dbReference>
<sequence>MPTLNAWADALQAHKDEAIALKGQETYDIYMHYLRGCSDLFRDKYTDVCQFTLVK</sequence>
<gene>
    <name evidence="1" type="primary">cma2</name>
    <name evidence="1" type="ORF">ERS007661_00759</name>
</gene>
<dbReference type="SUPFAM" id="SSF53335">
    <property type="entry name" value="S-adenosyl-L-methionine-dependent methyltransferases"/>
    <property type="match status" value="1"/>
</dbReference>
<name>A0A655D796_MYCTX</name>
<proteinExistence type="predicted"/>
<protein>
    <submittedName>
        <fullName evidence="1">Cyclopropane-fatty-acyl-phospholipid synthase</fullName>
        <ecNumber evidence="1">2.1.1.79</ecNumber>
    </submittedName>
</protein>
<dbReference type="InterPro" id="IPR029063">
    <property type="entry name" value="SAM-dependent_MTases_sf"/>
</dbReference>
<accession>A0A655D796</accession>
<evidence type="ECO:0000313" key="1">
    <source>
        <dbReference type="EMBL" id="CNU49328.1"/>
    </source>
</evidence>
<keyword evidence="1" id="KW-0808">Transferase</keyword>
<evidence type="ECO:0000313" key="2">
    <source>
        <dbReference type="Proteomes" id="UP000039217"/>
    </source>
</evidence>
<dbReference type="AlphaFoldDB" id="A0A655D796"/>
<reference evidence="1 2" key="1">
    <citation type="submission" date="2015-03" db="EMBL/GenBank/DDBJ databases">
        <authorList>
            <consortium name="Pathogen Informatics"/>
        </authorList>
    </citation>
    <scope>NUCLEOTIDE SEQUENCE [LARGE SCALE GENOMIC DNA]</scope>
    <source>
        <strain evidence="1 2">D00501624</strain>
    </source>
</reference>
<dbReference type="Pfam" id="PF02353">
    <property type="entry name" value="CMAS"/>
    <property type="match status" value="1"/>
</dbReference>
<organism evidence="1 2">
    <name type="scientific">Mycobacterium tuberculosis</name>
    <dbReference type="NCBI Taxonomy" id="1773"/>
    <lineage>
        <taxon>Bacteria</taxon>
        <taxon>Bacillati</taxon>
        <taxon>Actinomycetota</taxon>
        <taxon>Actinomycetes</taxon>
        <taxon>Mycobacteriales</taxon>
        <taxon>Mycobacteriaceae</taxon>
        <taxon>Mycobacterium</taxon>
        <taxon>Mycobacterium tuberculosis complex</taxon>
    </lineage>
</organism>
<keyword evidence="1" id="KW-0489">Methyltransferase</keyword>
<dbReference type="Proteomes" id="UP000039217">
    <property type="component" value="Unassembled WGS sequence"/>
</dbReference>
<dbReference type="GO" id="GO:0008825">
    <property type="term" value="F:cyclopropane-fatty-acyl-phospholipid synthase activity"/>
    <property type="evidence" value="ECO:0007669"/>
    <property type="project" value="UniProtKB-EC"/>
</dbReference>
<dbReference type="GO" id="GO:0032259">
    <property type="term" value="P:methylation"/>
    <property type="evidence" value="ECO:0007669"/>
    <property type="project" value="UniProtKB-KW"/>
</dbReference>
<dbReference type="Gene3D" id="3.40.50.150">
    <property type="entry name" value="Vaccinia Virus protein VP39"/>
    <property type="match status" value="1"/>
</dbReference>